<evidence type="ECO:0000313" key="1">
    <source>
        <dbReference type="EMBL" id="MCS3710224.1"/>
    </source>
</evidence>
<dbReference type="EMBL" id="JANUAE010000005">
    <property type="protein sequence ID" value="MCS3710224.1"/>
    <property type="molecule type" value="Genomic_DNA"/>
</dbReference>
<protein>
    <recommendedName>
        <fullName evidence="3">Pilin</fullName>
    </recommendedName>
</protein>
<proteinExistence type="predicted"/>
<evidence type="ECO:0000313" key="2">
    <source>
        <dbReference type="Proteomes" id="UP001155057"/>
    </source>
</evidence>
<comment type="caution">
    <text evidence="1">The sequence shown here is derived from an EMBL/GenBank/DDBJ whole genome shotgun (WGS) entry which is preliminary data.</text>
</comment>
<organism evidence="1 2">
    <name type="scientific">Salinibacter ruber</name>
    <dbReference type="NCBI Taxonomy" id="146919"/>
    <lineage>
        <taxon>Bacteria</taxon>
        <taxon>Pseudomonadati</taxon>
        <taxon>Rhodothermota</taxon>
        <taxon>Rhodothermia</taxon>
        <taxon>Rhodothermales</taxon>
        <taxon>Salinibacteraceae</taxon>
        <taxon>Salinibacter</taxon>
    </lineage>
</organism>
<dbReference type="AlphaFoldDB" id="A0A9X2Q287"/>
<gene>
    <name evidence="1" type="ORF">GGP61_001828</name>
</gene>
<dbReference type="Proteomes" id="UP001155057">
    <property type="component" value="Unassembled WGS sequence"/>
</dbReference>
<name>A0A9X2Q287_9BACT</name>
<sequence length="154" mass="15398">MGQQQLLLLVLSTVIVGLATVAGIQAFSENQQQATQDALVQRAISIGSDVLSAHNEPSQFGGVDLTNGPSKSKIATAAGYDSSTPPADGAGDGASCTIGTTIGNPTLITCATDGSISNDSSTEAQFVEVGINPNTGNVTVTKINGNTVTSTSSV</sequence>
<dbReference type="RefSeq" id="WP_013061795.1">
    <property type="nucleotide sequence ID" value="NZ_JANUAE010000005.1"/>
</dbReference>
<accession>A0A9X2Q287</accession>
<reference evidence="1" key="1">
    <citation type="submission" date="2022-08" db="EMBL/GenBank/DDBJ databases">
        <title>Genomic Encyclopedia of Type Strains, Phase V (KMG-V): Genome sequencing to study the core and pangenomes of soil and plant-associated prokaryotes.</title>
        <authorList>
            <person name="Whitman W."/>
        </authorList>
    </citation>
    <scope>NUCLEOTIDE SEQUENCE</scope>
    <source>
        <strain evidence="1">SP3049</strain>
    </source>
</reference>
<evidence type="ECO:0008006" key="3">
    <source>
        <dbReference type="Google" id="ProtNLM"/>
    </source>
</evidence>